<gene>
    <name evidence="2" type="ORF">E2C01_047180</name>
</gene>
<protein>
    <submittedName>
        <fullName evidence="2">Uncharacterized protein</fullName>
    </submittedName>
</protein>
<dbReference type="EMBL" id="VSRR010011507">
    <property type="protein sequence ID" value="MPC53290.1"/>
    <property type="molecule type" value="Genomic_DNA"/>
</dbReference>
<evidence type="ECO:0000313" key="2">
    <source>
        <dbReference type="EMBL" id="MPC53290.1"/>
    </source>
</evidence>
<feature type="compositionally biased region" description="Basic residues" evidence="1">
    <location>
        <begin position="194"/>
        <end position="211"/>
    </location>
</feature>
<feature type="compositionally biased region" description="Basic and acidic residues" evidence="1">
    <location>
        <begin position="238"/>
        <end position="247"/>
    </location>
</feature>
<keyword evidence="3" id="KW-1185">Reference proteome</keyword>
<evidence type="ECO:0000313" key="3">
    <source>
        <dbReference type="Proteomes" id="UP000324222"/>
    </source>
</evidence>
<name>A0A5B7FZR1_PORTR</name>
<sequence>MGQVKDVGEVVNKFITGRVDWVRSGYGTQGLGGGRGDTHPAALRSMCPRRASPSLPHPPPSRPASPAPRPPRPASAPLWVVGAGRSGEGRRCGGGKVARGRHRPGSRGVRRAGRGGAGQKRLGVTRSKLVLRIPSTGRQLINKTGQCAASTLMDNKVVFVPGGVRGLRCEAAAAPRGGAPARPSPRPAPLKQKQQNRRRVRGAAGAGRRRPAGQGGGAAGRGSRVLGRQTSRAAADATRQRIKDMTR</sequence>
<organism evidence="2 3">
    <name type="scientific">Portunus trituberculatus</name>
    <name type="common">Swimming crab</name>
    <name type="synonym">Neptunus trituberculatus</name>
    <dbReference type="NCBI Taxonomy" id="210409"/>
    <lineage>
        <taxon>Eukaryota</taxon>
        <taxon>Metazoa</taxon>
        <taxon>Ecdysozoa</taxon>
        <taxon>Arthropoda</taxon>
        <taxon>Crustacea</taxon>
        <taxon>Multicrustacea</taxon>
        <taxon>Malacostraca</taxon>
        <taxon>Eumalacostraca</taxon>
        <taxon>Eucarida</taxon>
        <taxon>Decapoda</taxon>
        <taxon>Pleocyemata</taxon>
        <taxon>Brachyura</taxon>
        <taxon>Eubrachyura</taxon>
        <taxon>Portunoidea</taxon>
        <taxon>Portunidae</taxon>
        <taxon>Portuninae</taxon>
        <taxon>Portunus</taxon>
    </lineage>
</organism>
<feature type="region of interest" description="Disordered" evidence="1">
    <location>
        <begin position="48"/>
        <end position="123"/>
    </location>
</feature>
<dbReference type="AlphaFoldDB" id="A0A5B7FZR1"/>
<reference evidence="2 3" key="1">
    <citation type="submission" date="2019-05" db="EMBL/GenBank/DDBJ databases">
        <title>Another draft genome of Portunus trituberculatus and its Hox gene families provides insights of decapod evolution.</title>
        <authorList>
            <person name="Jeong J.-H."/>
            <person name="Song I."/>
            <person name="Kim S."/>
            <person name="Choi T."/>
            <person name="Kim D."/>
            <person name="Ryu S."/>
            <person name="Kim W."/>
        </authorList>
    </citation>
    <scope>NUCLEOTIDE SEQUENCE [LARGE SCALE GENOMIC DNA]</scope>
    <source>
        <tissue evidence="2">Muscle</tissue>
    </source>
</reference>
<comment type="caution">
    <text evidence="2">The sequence shown here is derived from an EMBL/GenBank/DDBJ whole genome shotgun (WGS) entry which is preliminary data.</text>
</comment>
<accession>A0A5B7FZR1</accession>
<proteinExistence type="predicted"/>
<feature type="region of interest" description="Disordered" evidence="1">
    <location>
        <begin position="23"/>
        <end position="42"/>
    </location>
</feature>
<feature type="compositionally biased region" description="Pro residues" evidence="1">
    <location>
        <begin position="55"/>
        <end position="74"/>
    </location>
</feature>
<evidence type="ECO:0000256" key="1">
    <source>
        <dbReference type="SAM" id="MobiDB-lite"/>
    </source>
</evidence>
<feature type="compositionally biased region" description="Basic residues" evidence="1">
    <location>
        <begin position="98"/>
        <end position="113"/>
    </location>
</feature>
<feature type="region of interest" description="Disordered" evidence="1">
    <location>
        <begin position="174"/>
        <end position="247"/>
    </location>
</feature>
<dbReference type="Proteomes" id="UP000324222">
    <property type="component" value="Unassembled WGS sequence"/>
</dbReference>